<evidence type="ECO:0000256" key="2">
    <source>
        <dbReference type="SAM" id="SignalP"/>
    </source>
</evidence>
<gene>
    <name evidence="3" type="ORF">BCR32DRAFT_329429</name>
</gene>
<dbReference type="EMBL" id="MCFG01000307">
    <property type="protein sequence ID" value="ORX76297.1"/>
    <property type="molecule type" value="Genomic_DNA"/>
</dbReference>
<feature type="signal peptide" evidence="2">
    <location>
        <begin position="1"/>
        <end position="18"/>
    </location>
</feature>
<feature type="compositionally biased region" description="Acidic residues" evidence="1">
    <location>
        <begin position="49"/>
        <end position="59"/>
    </location>
</feature>
<accession>A0A1Y1WRY5</accession>
<organism evidence="3 4">
    <name type="scientific">Anaeromyces robustus</name>
    <dbReference type="NCBI Taxonomy" id="1754192"/>
    <lineage>
        <taxon>Eukaryota</taxon>
        <taxon>Fungi</taxon>
        <taxon>Fungi incertae sedis</taxon>
        <taxon>Chytridiomycota</taxon>
        <taxon>Chytridiomycota incertae sedis</taxon>
        <taxon>Neocallimastigomycetes</taxon>
        <taxon>Neocallimastigales</taxon>
        <taxon>Neocallimastigaceae</taxon>
        <taxon>Anaeromyces</taxon>
    </lineage>
</organism>
<comment type="caution">
    <text evidence="3">The sequence shown here is derived from an EMBL/GenBank/DDBJ whole genome shotgun (WGS) entry which is preliminary data.</text>
</comment>
<dbReference type="AlphaFoldDB" id="A0A1Y1WRY5"/>
<evidence type="ECO:0000256" key="1">
    <source>
        <dbReference type="SAM" id="MobiDB-lite"/>
    </source>
</evidence>
<feature type="compositionally biased region" description="Basic and acidic residues" evidence="1">
    <location>
        <begin position="85"/>
        <end position="109"/>
    </location>
</feature>
<keyword evidence="4" id="KW-1185">Reference proteome</keyword>
<feature type="chain" id="PRO_5012688716" evidence="2">
    <location>
        <begin position="19"/>
        <end position="200"/>
    </location>
</feature>
<keyword evidence="2" id="KW-0732">Signal</keyword>
<feature type="compositionally biased region" description="Acidic residues" evidence="1">
    <location>
        <begin position="131"/>
        <end position="160"/>
    </location>
</feature>
<name>A0A1Y1WRY5_9FUNG</name>
<evidence type="ECO:0000313" key="4">
    <source>
        <dbReference type="Proteomes" id="UP000193944"/>
    </source>
</evidence>
<reference evidence="3 4" key="1">
    <citation type="submission" date="2016-08" db="EMBL/GenBank/DDBJ databases">
        <title>A Parts List for Fungal Cellulosomes Revealed by Comparative Genomics.</title>
        <authorList>
            <consortium name="DOE Joint Genome Institute"/>
            <person name="Haitjema C.H."/>
            <person name="Gilmore S.P."/>
            <person name="Henske J.K."/>
            <person name="Solomon K.V."/>
            <person name="De Groot R."/>
            <person name="Kuo A."/>
            <person name="Mondo S.J."/>
            <person name="Salamov A.A."/>
            <person name="Labutti K."/>
            <person name="Zhao Z."/>
            <person name="Chiniquy J."/>
            <person name="Barry K."/>
            <person name="Brewer H.M."/>
            <person name="Purvine S.O."/>
            <person name="Wright A.T."/>
            <person name="Boxma B."/>
            <person name="Van Alen T."/>
            <person name="Hackstein J.H."/>
            <person name="Baker S.E."/>
            <person name="Grigoriev I.V."/>
            <person name="O'Malley M.A."/>
        </authorList>
    </citation>
    <scope>NUCLEOTIDE SEQUENCE [LARGE SCALE GENOMIC DNA]</scope>
    <source>
        <strain evidence="3 4">S4</strain>
    </source>
</reference>
<sequence>MRFEKILLLASLAYLAYAEVSEENNDTDVVSAAEEDLKDNSAELSVPDDNADNNEENNTADEKPAEENANQPEGDEANQPEGDNAESKDVEETGDDKKVDDADTKADDAETKEEDDAGEKSDAYGDNAVDNVEESETDGAETTEGLEDNEESDPDDDDNNVVEKAAIIGGGLAATAGIFAWVKKSSRKNVESVSTQFNMV</sequence>
<dbReference type="STRING" id="1754192.A0A1Y1WRY5"/>
<evidence type="ECO:0000313" key="3">
    <source>
        <dbReference type="EMBL" id="ORX76297.1"/>
    </source>
</evidence>
<dbReference type="Proteomes" id="UP000193944">
    <property type="component" value="Unassembled WGS sequence"/>
</dbReference>
<proteinExistence type="predicted"/>
<feature type="region of interest" description="Disordered" evidence="1">
    <location>
        <begin position="22"/>
        <end position="160"/>
    </location>
</feature>
<reference evidence="3 4" key="2">
    <citation type="submission" date="2016-08" db="EMBL/GenBank/DDBJ databases">
        <title>Pervasive Adenine N6-methylation of Active Genes in Fungi.</title>
        <authorList>
            <consortium name="DOE Joint Genome Institute"/>
            <person name="Mondo S.J."/>
            <person name="Dannebaum R.O."/>
            <person name="Kuo R.C."/>
            <person name="Labutti K."/>
            <person name="Haridas S."/>
            <person name="Kuo A."/>
            <person name="Salamov A."/>
            <person name="Ahrendt S.R."/>
            <person name="Lipzen A."/>
            <person name="Sullivan W."/>
            <person name="Andreopoulos W.B."/>
            <person name="Clum A."/>
            <person name="Lindquist E."/>
            <person name="Daum C."/>
            <person name="Ramamoorthy G.K."/>
            <person name="Gryganskyi A."/>
            <person name="Culley D."/>
            <person name="Magnuson J.K."/>
            <person name="James T.Y."/>
            <person name="O'Malley M.A."/>
            <person name="Stajich J.E."/>
            <person name="Spatafora J.W."/>
            <person name="Visel A."/>
            <person name="Grigoriev I.V."/>
        </authorList>
    </citation>
    <scope>NUCLEOTIDE SEQUENCE [LARGE SCALE GENOMIC DNA]</scope>
    <source>
        <strain evidence="3 4">S4</strain>
    </source>
</reference>
<protein>
    <submittedName>
        <fullName evidence="3">Uncharacterized protein</fullName>
    </submittedName>
</protein>